<protein>
    <submittedName>
        <fullName evidence="2">Uncharacterized protein</fullName>
    </submittedName>
</protein>
<dbReference type="EMBL" id="JABMCG010000126">
    <property type="protein sequence ID" value="NUU29607.1"/>
    <property type="molecule type" value="Genomic_DNA"/>
</dbReference>
<keyword evidence="1" id="KW-0472">Membrane</keyword>
<keyword evidence="1" id="KW-0812">Transmembrane</keyword>
<evidence type="ECO:0000313" key="2">
    <source>
        <dbReference type="EMBL" id="NUU29607.1"/>
    </source>
</evidence>
<gene>
    <name evidence="2" type="ORF">HP467_16070</name>
</gene>
<feature type="transmembrane region" description="Helical" evidence="1">
    <location>
        <begin position="49"/>
        <end position="71"/>
    </location>
</feature>
<dbReference type="Proteomes" id="UP000539146">
    <property type="component" value="Unassembled WGS sequence"/>
</dbReference>
<evidence type="ECO:0000313" key="3">
    <source>
        <dbReference type="Proteomes" id="UP000539146"/>
    </source>
</evidence>
<dbReference type="AlphaFoldDB" id="A0A850DVX9"/>
<keyword evidence="1" id="KW-1133">Transmembrane helix</keyword>
<reference evidence="2 3" key="1">
    <citation type="submission" date="2020-05" db="EMBL/GenBank/DDBJ databases">
        <title>Genome Sequencing of Type Strains.</title>
        <authorList>
            <person name="Lemaire J.F."/>
            <person name="Inderbitzin P."/>
            <person name="Gregorio O.A."/>
            <person name="Collins S.B."/>
            <person name="Wespe N."/>
            <person name="Knight-Connoni V."/>
        </authorList>
    </citation>
    <scope>NUCLEOTIDE SEQUENCE [LARGE SCALE GENOMIC DNA]</scope>
    <source>
        <strain evidence="2 3">DSM 20512</strain>
    </source>
</reference>
<name>A0A850DVX9_9MICO</name>
<proteinExistence type="predicted"/>
<sequence length="76" mass="7774">MARVTRTKPGLPIPATVVLCLSTAMAGAGIALAAVGLLVLPAGQPTGTLLIRTAVCLVMPAALSSTFVAFWRVRSR</sequence>
<accession>A0A850DVX9</accession>
<comment type="caution">
    <text evidence="2">The sequence shown here is derived from an EMBL/GenBank/DDBJ whole genome shotgun (WGS) entry which is preliminary data.</text>
</comment>
<evidence type="ECO:0000256" key="1">
    <source>
        <dbReference type="SAM" id="Phobius"/>
    </source>
</evidence>
<organism evidence="2 3">
    <name type="scientific">Curtobacterium citreum</name>
    <dbReference type="NCBI Taxonomy" id="2036"/>
    <lineage>
        <taxon>Bacteria</taxon>
        <taxon>Bacillati</taxon>
        <taxon>Actinomycetota</taxon>
        <taxon>Actinomycetes</taxon>
        <taxon>Micrococcales</taxon>
        <taxon>Microbacteriaceae</taxon>
        <taxon>Curtobacterium</taxon>
    </lineage>
</organism>
<dbReference type="RefSeq" id="WP_175326811.1">
    <property type="nucleotide sequence ID" value="NZ_BAAAWP010000001.1"/>
</dbReference>